<organism evidence="1 2">
    <name type="scientific">Streptomyces achmelvichensis</name>
    <dbReference type="NCBI Taxonomy" id="3134111"/>
    <lineage>
        <taxon>Bacteria</taxon>
        <taxon>Bacillati</taxon>
        <taxon>Actinomycetota</taxon>
        <taxon>Actinomycetes</taxon>
        <taxon>Kitasatosporales</taxon>
        <taxon>Streptomycetaceae</taxon>
        <taxon>Streptomyces</taxon>
    </lineage>
</organism>
<dbReference type="EMBL" id="JBBKAJ010000022">
    <property type="protein sequence ID" value="MEJ8632553.1"/>
    <property type="molecule type" value="Genomic_DNA"/>
</dbReference>
<evidence type="ECO:0000313" key="1">
    <source>
        <dbReference type="EMBL" id="MEJ8632553.1"/>
    </source>
</evidence>
<dbReference type="Proteomes" id="UP001377168">
    <property type="component" value="Unassembled WGS sequence"/>
</dbReference>
<protein>
    <submittedName>
        <fullName evidence="1">Uncharacterized protein</fullName>
    </submittedName>
</protein>
<evidence type="ECO:0000313" key="2">
    <source>
        <dbReference type="Proteomes" id="UP001377168"/>
    </source>
</evidence>
<comment type="caution">
    <text evidence="1">The sequence shown here is derived from an EMBL/GenBank/DDBJ whole genome shotgun (WGS) entry which is preliminary data.</text>
</comment>
<accession>A0ACC6PM53</accession>
<reference evidence="1" key="1">
    <citation type="submission" date="2024-03" db="EMBL/GenBank/DDBJ databases">
        <title>Novel Streptomyces species of biotechnological and ecological value are a feature of Machair soil.</title>
        <authorList>
            <person name="Prole J.R."/>
            <person name="Goodfellow M."/>
            <person name="Allenby N."/>
            <person name="Ward A.C."/>
        </authorList>
    </citation>
    <scope>NUCLEOTIDE SEQUENCE</scope>
    <source>
        <strain evidence="1">MS2.AVA.5</strain>
    </source>
</reference>
<sequence length="72" mass="8358">MNPDREAAKSLAAKMVEWGNTALSEKEREMLVDLVWRHADPHDRIRMETIDVLDADEEAFVAELESEFRQSK</sequence>
<name>A0ACC6PM53_9ACTN</name>
<proteinExistence type="predicted"/>
<keyword evidence="2" id="KW-1185">Reference proteome</keyword>
<gene>
    <name evidence="1" type="ORF">WKI67_03880</name>
</gene>